<feature type="non-terminal residue" evidence="1">
    <location>
        <position position="42"/>
    </location>
</feature>
<comment type="caution">
    <text evidence="1">The sequence shown here is derived from an EMBL/GenBank/DDBJ whole genome shotgun (WGS) entry which is preliminary data.</text>
</comment>
<proteinExistence type="predicted"/>
<name>A0ABN7UF67_GIGMA</name>
<sequence length="42" mass="5114">MVKDYMVWIYTCVQWIHQISSKKPVRYPQIQVLVVLNTYVDK</sequence>
<gene>
    <name evidence="1" type="ORF">GMARGA_LOCUS5979</name>
</gene>
<evidence type="ECO:0000313" key="2">
    <source>
        <dbReference type="Proteomes" id="UP000789901"/>
    </source>
</evidence>
<dbReference type="Proteomes" id="UP000789901">
    <property type="component" value="Unassembled WGS sequence"/>
</dbReference>
<dbReference type="EMBL" id="CAJVQB010002627">
    <property type="protein sequence ID" value="CAG8581765.1"/>
    <property type="molecule type" value="Genomic_DNA"/>
</dbReference>
<accession>A0ABN7UF67</accession>
<evidence type="ECO:0000313" key="1">
    <source>
        <dbReference type="EMBL" id="CAG8581765.1"/>
    </source>
</evidence>
<keyword evidence="2" id="KW-1185">Reference proteome</keyword>
<protein>
    <submittedName>
        <fullName evidence="1">22707_t:CDS:1</fullName>
    </submittedName>
</protein>
<reference evidence="1 2" key="1">
    <citation type="submission" date="2021-06" db="EMBL/GenBank/DDBJ databases">
        <authorList>
            <person name="Kallberg Y."/>
            <person name="Tangrot J."/>
            <person name="Rosling A."/>
        </authorList>
    </citation>
    <scope>NUCLEOTIDE SEQUENCE [LARGE SCALE GENOMIC DNA]</scope>
    <source>
        <strain evidence="1 2">120-4 pot B 10/14</strain>
    </source>
</reference>
<organism evidence="1 2">
    <name type="scientific">Gigaspora margarita</name>
    <dbReference type="NCBI Taxonomy" id="4874"/>
    <lineage>
        <taxon>Eukaryota</taxon>
        <taxon>Fungi</taxon>
        <taxon>Fungi incertae sedis</taxon>
        <taxon>Mucoromycota</taxon>
        <taxon>Glomeromycotina</taxon>
        <taxon>Glomeromycetes</taxon>
        <taxon>Diversisporales</taxon>
        <taxon>Gigasporaceae</taxon>
        <taxon>Gigaspora</taxon>
    </lineage>
</organism>